<dbReference type="InterPro" id="IPR029044">
    <property type="entry name" value="Nucleotide-diphossugar_trans"/>
</dbReference>
<comment type="similarity">
    <text evidence="1">Belongs to the glycosyltransferase 34 family.</text>
</comment>
<dbReference type="STRING" id="1073090.A0A1L9SUH8"/>
<dbReference type="SUPFAM" id="SSF53448">
    <property type="entry name" value="Nucleotide-diphospho-sugar transferases"/>
    <property type="match status" value="1"/>
</dbReference>
<evidence type="ECO:0000256" key="2">
    <source>
        <dbReference type="ARBA" id="ARBA00022676"/>
    </source>
</evidence>
<evidence type="ECO:0000256" key="4">
    <source>
        <dbReference type="SAM" id="Phobius"/>
    </source>
</evidence>
<keyword evidence="6" id="KW-1185">Reference proteome</keyword>
<dbReference type="Proteomes" id="UP000184188">
    <property type="component" value="Unassembled WGS sequence"/>
</dbReference>
<dbReference type="InterPro" id="IPR008630">
    <property type="entry name" value="Glyco_trans_34"/>
</dbReference>
<keyword evidence="4" id="KW-1133">Transmembrane helix</keyword>
<dbReference type="GO" id="GO:0000139">
    <property type="term" value="C:Golgi membrane"/>
    <property type="evidence" value="ECO:0007669"/>
    <property type="project" value="TreeGrafter"/>
</dbReference>
<dbReference type="OrthoDB" id="407658at2759"/>
<dbReference type="Gene3D" id="3.90.550.10">
    <property type="entry name" value="Spore Coat Polysaccharide Biosynthesis Protein SpsA, Chain A"/>
    <property type="match status" value="1"/>
</dbReference>
<evidence type="ECO:0008006" key="7">
    <source>
        <dbReference type="Google" id="ProtNLM"/>
    </source>
</evidence>
<evidence type="ECO:0000313" key="5">
    <source>
        <dbReference type="EMBL" id="OJJ50849.1"/>
    </source>
</evidence>
<dbReference type="FunFam" id="3.90.550.10:FF:000237">
    <property type="entry name" value="WGS project CABT00000000 data, contig 2.1"/>
    <property type="match status" value="1"/>
</dbReference>
<accession>A0A1L9SUH8</accession>
<name>A0A1L9SUH8_9EURO</name>
<dbReference type="GeneID" id="34610871"/>
<dbReference type="VEuPathDB" id="FungiDB:ASPZODRAFT_137982"/>
<dbReference type="Pfam" id="PF05637">
    <property type="entry name" value="Glyco_transf_34"/>
    <property type="match status" value="1"/>
</dbReference>
<dbReference type="GO" id="GO:0006487">
    <property type="term" value="P:protein N-linked glycosylation"/>
    <property type="evidence" value="ECO:0007669"/>
    <property type="project" value="TreeGrafter"/>
</dbReference>
<proteinExistence type="inferred from homology"/>
<keyword evidence="2" id="KW-0328">Glycosyltransferase</keyword>
<dbReference type="EMBL" id="KV878336">
    <property type="protein sequence ID" value="OJJ50849.1"/>
    <property type="molecule type" value="Genomic_DNA"/>
</dbReference>
<dbReference type="PANTHER" id="PTHR31306">
    <property type="entry name" value="ALPHA-1,6-MANNOSYLTRANSFERASE MNN11-RELATED"/>
    <property type="match status" value="1"/>
</dbReference>
<protein>
    <recommendedName>
        <fullName evidence="7">Galactosyl transferase GMA12/MNN10 family protein</fullName>
    </recommendedName>
</protein>
<evidence type="ECO:0000256" key="3">
    <source>
        <dbReference type="ARBA" id="ARBA00022679"/>
    </source>
</evidence>
<feature type="transmembrane region" description="Helical" evidence="4">
    <location>
        <begin position="20"/>
        <end position="38"/>
    </location>
</feature>
<keyword evidence="3" id="KW-0808">Transferase</keyword>
<gene>
    <name evidence="5" type="ORF">ASPZODRAFT_137982</name>
</gene>
<evidence type="ECO:0000313" key="6">
    <source>
        <dbReference type="Proteomes" id="UP000184188"/>
    </source>
</evidence>
<organism evidence="5 6">
    <name type="scientific">Penicilliopsis zonata CBS 506.65</name>
    <dbReference type="NCBI Taxonomy" id="1073090"/>
    <lineage>
        <taxon>Eukaryota</taxon>
        <taxon>Fungi</taxon>
        <taxon>Dikarya</taxon>
        <taxon>Ascomycota</taxon>
        <taxon>Pezizomycotina</taxon>
        <taxon>Eurotiomycetes</taxon>
        <taxon>Eurotiomycetidae</taxon>
        <taxon>Eurotiales</taxon>
        <taxon>Aspergillaceae</taxon>
        <taxon>Penicilliopsis</taxon>
    </lineage>
</organism>
<dbReference type="GO" id="GO:0016757">
    <property type="term" value="F:glycosyltransferase activity"/>
    <property type="evidence" value="ECO:0007669"/>
    <property type="project" value="UniProtKB-KW"/>
</dbReference>
<sequence length="328" mass="38087">MTYLYPSHGYLAGGQRQRHFLRLGVLACIVTGLFFIVYRSHANGGRFEFDIDRWSPRTGPSVQIEARRPSIAKATIVYGDSPVYEEALRTHREHSRRFQYPMHVLRQGILSDVWTKPAFLLSLVLQELMKPEGERLEWILWFDADTIVMNPNIPIELFLPPTEDFEHIHLVLSKDWNGVNNGVFPIKVHPWSVELLSSIIAYPYDNPDTLLVFRDQSALGFLLDNEYFANSTAYVPLRWFNAYRGKPDGGMSEIHPEELQIHRGDFLVHFAGTMGAERNDTMTEFTNVARHHLPSWEVALEETNYPAEVREYWARMRQHLHSQSSEFE</sequence>
<keyword evidence="4" id="KW-0472">Membrane</keyword>
<dbReference type="AlphaFoldDB" id="A0A1L9SUH8"/>
<keyword evidence="4" id="KW-0812">Transmembrane</keyword>
<dbReference type="RefSeq" id="XP_022585359.1">
    <property type="nucleotide sequence ID" value="XM_022724406.1"/>
</dbReference>
<reference evidence="6" key="1">
    <citation type="journal article" date="2017" name="Genome Biol.">
        <title>Comparative genomics reveals high biological diversity and specific adaptations in the industrially and medically important fungal genus Aspergillus.</title>
        <authorList>
            <person name="de Vries R.P."/>
            <person name="Riley R."/>
            <person name="Wiebenga A."/>
            <person name="Aguilar-Osorio G."/>
            <person name="Amillis S."/>
            <person name="Uchima C.A."/>
            <person name="Anderluh G."/>
            <person name="Asadollahi M."/>
            <person name="Askin M."/>
            <person name="Barry K."/>
            <person name="Battaglia E."/>
            <person name="Bayram O."/>
            <person name="Benocci T."/>
            <person name="Braus-Stromeyer S.A."/>
            <person name="Caldana C."/>
            <person name="Canovas D."/>
            <person name="Cerqueira G.C."/>
            <person name="Chen F."/>
            <person name="Chen W."/>
            <person name="Choi C."/>
            <person name="Clum A."/>
            <person name="Dos Santos R.A."/>
            <person name="Damasio A.R."/>
            <person name="Diallinas G."/>
            <person name="Emri T."/>
            <person name="Fekete E."/>
            <person name="Flipphi M."/>
            <person name="Freyberg S."/>
            <person name="Gallo A."/>
            <person name="Gournas C."/>
            <person name="Habgood R."/>
            <person name="Hainaut M."/>
            <person name="Harispe M.L."/>
            <person name="Henrissat B."/>
            <person name="Hilden K.S."/>
            <person name="Hope R."/>
            <person name="Hossain A."/>
            <person name="Karabika E."/>
            <person name="Karaffa L."/>
            <person name="Karanyi Z."/>
            <person name="Krasevec N."/>
            <person name="Kuo A."/>
            <person name="Kusch H."/>
            <person name="LaButti K."/>
            <person name="Lagendijk E.L."/>
            <person name="Lapidus A."/>
            <person name="Levasseur A."/>
            <person name="Lindquist E."/>
            <person name="Lipzen A."/>
            <person name="Logrieco A.F."/>
            <person name="MacCabe A."/>
            <person name="Maekelae M.R."/>
            <person name="Malavazi I."/>
            <person name="Melin P."/>
            <person name="Meyer V."/>
            <person name="Mielnichuk N."/>
            <person name="Miskei M."/>
            <person name="Molnar A.P."/>
            <person name="Mule G."/>
            <person name="Ngan C.Y."/>
            <person name="Orejas M."/>
            <person name="Orosz E."/>
            <person name="Ouedraogo J.P."/>
            <person name="Overkamp K.M."/>
            <person name="Park H.-S."/>
            <person name="Perrone G."/>
            <person name="Piumi F."/>
            <person name="Punt P.J."/>
            <person name="Ram A.F."/>
            <person name="Ramon A."/>
            <person name="Rauscher S."/>
            <person name="Record E."/>
            <person name="Riano-Pachon D.M."/>
            <person name="Robert V."/>
            <person name="Roehrig J."/>
            <person name="Ruller R."/>
            <person name="Salamov A."/>
            <person name="Salih N.S."/>
            <person name="Samson R.A."/>
            <person name="Sandor E."/>
            <person name="Sanguinetti M."/>
            <person name="Schuetze T."/>
            <person name="Sepcic K."/>
            <person name="Shelest E."/>
            <person name="Sherlock G."/>
            <person name="Sophianopoulou V."/>
            <person name="Squina F.M."/>
            <person name="Sun H."/>
            <person name="Susca A."/>
            <person name="Todd R.B."/>
            <person name="Tsang A."/>
            <person name="Unkles S.E."/>
            <person name="van de Wiele N."/>
            <person name="van Rossen-Uffink D."/>
            <person name="Oliveira J.V."/>
            <person name="Vesth T.C."/>
            <person name="Visser J."/>
            <person name="Yu J.-H."/>
            <person name="Zhou M."/>
            <person name="Andersen M.R."/>
            <person name="Archer D.B."/>
            <person name="Baker S.E."/>
            <person name="Benoit I."/>
            <person name="Brakhage A.A."/>
            <person name="Braus G.H."/>
            <person name="Fischer R."/>
            <person name="Frisvad J.C."/>
            <person name="Goldman G.H."/>
            <person name="Houbraken J."/>
            <person name="Oakley B."/>
            <person name="Pocsi I."/>
            <person name="Scazzocchio C."/>
            <person name="Seiboth B."/>
            <person name="vanKuyk P.A."/>
            <person name="Wortman J."/>
            <person name="Dyer P.S."/>
            <person name="Grigoriev I.V."/>
        </authorList>
    </citation>
    <scope>NUCLEOTIDE SEQUENCE [LARGE SCALE GENOMIC DNA]</scope>
    <source>
        <strain evidence="6">CBS 506.65</strain>
    </source>
</reference>
<evidence type="ECO:0000256" key="1">
    <source>
        <dbReference type="ARBA" id="ARBA00005664"/>
    </source>
</evidence>
<dbReference type="PANTHER" id="PTHR31306:SF8">
    <property type="entry name" value="GLYCOSYLTRANSFERASE FAMILY 34 PROTEIN"/>
    <property type="match status" value="1"/>
</dbReference>